<gene>
    <name evidence="2" type="ORF">EOW66_17320</name>
    <name evidence="1" type="ORF">EOW66_19745</name>
</gene>
<sequence length="78" mass="8541">MSYQDARNVRREARTLVGRFRGGVLAPVMAVAVRGNEGGFVSQKVTFELDPIAGRMITPIYGELTSVFVPVQAMDAIR</sequence>
<keyword evidence="3" id="KW-1185">Reference proteome</keyword>
<name>A0A3S3M564_9RHOB</name>
<accession>A0A3S3M564</accession>
<organism evidence="1 3">
    <name type="scientific">Paenirhodobacter huangdaonensis</name>
    <dbReference type="NCBI Taxonomy" id="2501515"/>
    <lineage>
        <taxon>Bacteria</taxon>
        <taxon>Pseudomonadati</taxon>
        <taxon>Pseudomonadota</taxon>
        <taxon>Alphaproteobacteria</taxon>
        <taxon>Rhodobacterales</taxon>
        <taxon>Rhodobacter group</taxon>
        <taxon>Paenirhodobacter</taxon>
    </lineage>
</organism>
<reference evidence="1 3" key="1">
    <citation type="submission" date="2019-01" db="EMBL/GenBank/DDBJ databases">
        <title>Sinorhodobacter populi sp. nov. isolated from the symptomatic bark tissue of Populus euramericana canker.</title>
        <authorList>
            <person name="Xu G."/>
        </authorList>
    </citation>
    <scope>NUCLEOTIDE SEQUENCE [LARGE SCALE GENOMIC DNA]</scope>
    <source>
        <strain evidence="1 3">CGMCC 1.12963</strain>
    </source>
</reference>
<comment type="caution">
    <text evidence="1">The sequence shown here is derived from an EMBL/GenBank/DDBJ whole genome shotgun (WGS) entry which is preliminary data.</text>
</comment>
<evidence type="ECO:0000313" key="2">
    <source>
        <dbReference type="EMBL" id="RWR49288.1"/>
    </source>
</evidence>
<evidence type="ECO:0000313" key="3">
    <source>
        <dbReference type="Proteomes" id="UP000288071"/>
    </source>
</evidence>
<reference evidence="3" key="2">
    <citation type="submission" date="2019-01" db="EMBL/GenBank/DDBJ databases">
        <title>Sinorhodobacter populi sp. nov. isolated from the symptomatic bark tissue of Populus euramericana canker.</title>
        <authorList>
            <person name="Li Y."/>
        </authorList>
    </citation>
    <scope>NUCLEOTIDE SEQUENCE [LARGE SCALE GENOMIC DNA]</scope>
    <source>
        <strain evidence="3">CGMCC 1.12963</strain>
    </source>
</reference>
<reference evidence="1" key="3">
    <citation type="submission" date="2019-01" db="EMBL/GenBank/DDBJ databases">
        <authorList>
            <person name="Li Y."/>
        </authorList>
    </citation>
    <scope>NUCLEOTIDE SEQUENCE [LARGE SCALE GENOMIC DNA]</scope>
    <source>
        <strain evidence="1">CGMCC 1.12963</strain>
    </source>
</reference>
<evidence type="ECO:0000313" key="1">
    <source>
        <dbReference type="EMBL" id="RWR47183.1"/>
    </source>
</evidence>
<proteinExistence type="predicted"/>
<dbReference type="Proteomes" id="UP000288071">
    <property type="component" value="Unassembled WGS sequence"/>
</dbReference>
<dbReference type="EMBL" id="SAVA01000012">
    <property type="protein sequence ID" value="RWR49288.1"/>
    <property type="molecule type" value="Genomic_DNA"/>
</dbReference>
<dbReference type="EMBL" id="SAVA01000021">
    <property type="protein sequence ID" value="RWR47183.1"/>
    <property type="molecule type" value="Genomic_DNA"/>
</dbReference>
<feature type="non-terminal residue" evidence="1">
    <location>
        <position position="78"/>
    </location>
</feature>
<protein>
    <submittedName>
        <fullName evidence="1">Uncharacterized protein</fullName>
    </submittedName>
</protein>
<dbReference type="AlphaFoldDB" id="A0A3S3M564"/>